<accession>A0A2N8PQU6</accession>
<gene>
    <name evidence="1" type="ORF">AOB60_00205</name>
</gene>
<dbReference type="AlphaFoldDB" id="A0A2N8PQU6"/>
<evidence type="ECO:0000313" key="2">
    <source>
        <dbReference type="Proteomes" id="UP000236047"/>
    </source>
</evidence>
<dbReference type="RefSeq" id="WP_102922296.1">
    <property type="nucleotide sequence ID" value="NZ_LJSN01000001.1"/>
</dbReference>
<dbReference type="Proteomes" id="UP000236047">
    <property type="component" value="Unassembled WGS sequence"/>
</dbReference>
<dbReference type="EMBL" id="LJSN01000001">
    <property type="protein sequence ID" value="PNE43406.1"/>
    <property type="molecule type" value="Genomic_DNA"/>
</dbReference>
<sequence>MQPNEGPDANSPACSLYERGEALARFADSINVVPSYFDRTTMGGLFFEEKLVGAAMAAMLAWLESRWGPIAVRAAQKEANYHTDDESCIGAVPSFNSAGKRLAVGDEVVGQAHGLNGEVRTFEGRLTRITPTYWNSELCPTGLVVEGPNAPQGSSWSYDWHDLTKRNSNAQYDAKQVVDAAGAVQVTAPVTTSHGSRRKRLRTALSVLLTWWKLRRQPE</sequence>
<protein>
    <submittedName>
        <fullName evidence="1">Uncharacterized protein</fullName>
    </submittedName>
</protein>
<comment type="caution">
    <text evidence="1">The sequence shown here is derived from an EMBL/GenBank/DDBJ whole genome shotgun (WGS) entry which is preliminary data.</text>
</comment>
<organism evidence="1 2">
    <name type="scientific">Streptomyces noursei</name>
    <name type="common">Streptomyces albulus</name>
    <dbReference type="NCBI Taxonomy" id="1971"/>
    <lineage>
        <taxon>Bacteria</taxon>
        <taxon>Bacillati</taxon>
        <taxon>Actinomycetota</taxon>
        <taxon>Actinomycetes</taxon>
        <taxon>Kitasatosporales</taxon>
        <taxon>Streptomycetaceae</taxon>
        <taxon>Streptomyces</taxon>
    </lineage>
</organism>
<evidence type="ECO:0000313" key="1">
    <source>
        <dbReference type="EMBL" id="PNE43406.1"/>
    </source>
</evidence>
<reference evidence="2" key="1">
    <citation type="submission" date="2015-09" db="EMBL/GenBank/DDBJ databases">
        <authorList>
            <person name="Graham D.E."/>
            <person name="Mahan K.M."/>
            <person name="Klingeman D.M."/>
            <person name="Fida T."/>
            <person name="Giannone R.J."/>
            <person name="Hettich R.L."/>
            <person name="Parry R.J."/>
            <person name="Spain J.C."/>
        </authorList>
    </citation>
    <scope>NUCLEOTIDE SEQUENCE [LARGE SCALE GENOMIC DNA]</scope>
    <source>
        <strain evidence="2">JCM 4701</strain>
    </source>
</reference>
<name>A0A2N8PQU6_STRNR</name>
<proteinExistence type="predicted"/>
<keyword evidence="2" id="KW-1185">Reference proteome</keyword>